<keyword evidence="4" id="KW-1185">Reference proteome</keyword>
<proteinExistence type="predicted"/>
<feature type="transmembrane region" description="Helical" evidence="2">
    <location>
        <begin position="41"/>
        <end position="59"/>
    </location>
</feature>
<feature type="region of interest" description="Disordered" evidence="1">
    <location>
        <begin position="273"/>
        <end position="329"/>
    </location>
</feature>
<feature type="compositionally biased region" description="Acidic residues" evidence="1">
    <location>
        <begin position="394"/>
        <end position="406"/>
    </location>
</feature>
<evidence type="ECO:0000313" key="3">
    <source>
        <dbReference type="EMBL" id="KOO20900.1"/>
    </source>
</evidence>
<name>A0A0M0J302_9EUKA</name>
<accession>A0A0M0J302</accession>
<keyword evidence="2" id="KW-0472">Membrane</keyword>
<dbReference type="Proteomes" id="UP000037460">
    <property type="component" value="Unassembled WGS sequence"/>
</dbReference>
<keyword evidence="2" id="KW-1133">Transmembrane helix</keyword>
<gene>
    <name evidence="3" type="ORF">Ctob_001418</name>
</gene>
<feature type="compositionally biased region" description="Basic and acidic residues" evidence="1">
    <location>
        <begin position="102"/>
        <end position="111"/>
    </location>
</feature>
<feature type="compositionally biased region" description="Basic and acidic residues" evidence="1">
    <location>
        <begin position="276"/>
        <end position="313"/>
    </location>
</feature>
<comment type="caution">
    <text evidence="3">The sequence shown here is derived from an EMBL/GenBank/DDBJ whole genome shotgun (WGS) entry which is preliminary data.</text>
</comment>
<feature type="region of interest" description="Disordered" evidence="1">
    <location>
        <begin position="370"/>
        <end position="436"/>
    </location>
</feature>
<sequence>MRHRSQDEEDFDDEGDGFISGTPAKPRPTSKIDVVGSVKRAASNPIVIAGFVIVMLLYWRPWAGSATVVIQGATVASDANRRSAASDDVVVVDTTSTSSTKVSDDDNSKDISDEDSISVKVVQVKTSDASAPAATSGSDDVIVVDSSVATAVATGGDGGDSKIESDGKRTTNTTEKLFYEAKVDDISFNQRERLKRIEEGIQKAKGITKLAMKLAEGEFLIRTNGAPEAMRQKLYEITNMIKEAGPDVDQNPVVKAKLEAQLEEVDRQLKAQAYADEERRRHEHEERMKRVRDDDARRRDRERTEAEARRQADIRGGARGGASGAPPSELDVLRAKIDRMQREGGDDLVISALKEKWERMAAEAMKLKGVPSGVPRPAEVTDGYSIEQDKDGDGEAEVVITDDDEVEVRSRSNDDQEDRDEEVIVVRRPTKKQIVD</sequence>
<evidence type="ECO:0000313" key="4">
    <source>
        <dbReference type="Proteomes" id="UP000037460"/>
    </source>
</evidence>
<reference evidence="4" key="1">
    <citation type="journal article" date="2015" name="PLoS Genet.">
        <title>Genome Sequence and Transcriptome Analyses of Chrysochromulina tobin: Metabolic Tools for Enhanced Algal Fitness in the Prominent Order Prymnesiales (Haptophyceae).</title>
        <authorList>
            <person name="Hovde B.T."/>
            <person name="Deodato C.R."/>
            <person name="Hunsperger H.M."/>
            <person name="Ryken S.A."/>
            <person name="Yost W."/>
            <person name="Jha R.K."/>
            <person name="Patterson J."/>
            <person name="Monnat R.J. Jr."/>
            <person name="Barlow S.B."/>
            <person name="Starkenburg S.R."/>
            <person name="Cattolico R.A."/>
        </authorList>
    </citation>
    <scope>NUCLEOTIDE SEQUENCE</scope>
    <source>
        <strain evidence="4">CCMP291</strain>
    </source>
</reference>
<feature type="region of interest" description="Disordered" evidence="1">
    <location>
        <begin position="1"/>
        <end position="29"/>
    </location>
</feature>
<feature type="compositionally biased region" description="Acidic residues" evidence="1">
    <location>
        <begin position="7"/>
        <end position="16"/>
    </location>
</feature>
<keyword evidence="2" id="KW-0812">Transmembrane</keyword>
<dbReference type="EMBL" id="JWZX01003404">
    <property type="protein sequence ID" value="KOO20900.1"/>
    <property type="molecule type" value="Genomic_DNA"/>
</dbReference>
<organism evidence="3 4">
    <name type="scientific">Chrysochromulina tobinii</name>
    <dbReference type="NCBI Taxonomy" id="1460289"/>
    <lineage>
        <taxon>Eukaryota</taxon>
        <taxon>Haptista</taxon>
        <taxon>Haptophyta</taxon>
        <taxon>Prymnesiophyceae</taxon>
        <taxon>Prymnesiales</taxon>
        <taxon>Chrysochromulinaceae</taxon>
        <taxon>Chrysochromulina</taxon>
    </lineage>
</organism>
<protein>
    <submittedName>
        <fullName evidence="3">Uncharacterized protein</fullName>
    </submittedName>
</protein>
<evidence type="ECO:0000256" key="2">
    <source>
        <dbReference type="SAM" id="Phobius"/>
    </source>
</evidence>
<evidence type="ECO:0000256" key="1">
    <source>
        <dbReference type="SAM" id="MobiDB-lite"/>
    </source>
</evidence>
<dbReference type="AlphaFoldDB" id="A0A0M0J302"/>
<feature type="region of interest" description="Disordered" evidence="1">
    <location>
        <begin position="93"/>
        <end position="112"/>
    </location>
</feature>